<organism evidence="2">
    <name type="scientific">marine sediment metagenome</name>
    <dbReference type="NCBI Taxonomy" id="412755"/>
    <lineage>
        <taxon>unclassified sequences</taxon>
        <taxon>metagenomes</taxon>
        <taxon>ecological metagenomes</taxon>
    </lineage>
</organism>
<proteinExistence type="predicted"/>
<feature type="coiled-coil region" evidence="1">
    <location>
        <begin position="42"/>
        <end position="69"/>
    </location>
</feature>
<comment type="caution">
    <text evidence="2">The sequence shown here is derived from an EMBL/GenBank/DDBJ whole genome shotgun (WGS) entry which is preliminary data.</text>
</comment>
<dbReference type="AlphaFoldDB" id="A0A0F9A052"/>
<reference evidence="2" key="1">
    <citation type="journal article" date="2015" name="Nature">
        <title>Complex archaea that bridge the gap between prokaryotes and eukaryotes.</title>
        <authorList>
            <person name="Spang A."/>
            <person name="Saw J.H."/>
            <person name="Jorgensen S.L."/>
            <person name="Zaremba-Niedzwiedzka K."/>
            <person name="Martijn J."/>
            <person name="Lind A.E."/>
            <person name="van Eijk R."/>
            <person name="Schleper C."/>
            <person name="Guy L."/>
            <person name="Ettema T.J."/>
        </authorList>
    </citation>
    <scope>NUCLEOTIDE SEQUENCE</scope>
</reference>
<evidence type="ECO:0000256" key="1">
    <source>
        <dbReference type="SAM" id="Coils"/>
    </source>
</evidence>
<protein>
    <submittedName>
        <fullName evidence="2">Uncharacterized protein</fullName>
    </submittedName>
</protein>
<name>A0A0F9A052_9ZZZZ</name>
<evidence type="ECO:0000313" key="2">
    <source>
        <dbReference type="EMBL" id="KKK99493.1"/>
    </source>
</evidence>
<dbReference type="EMBL" id="LAZR01045182">
    <property type="protein sequence ID" value="KKK99493.1"/>
    <property type="molecule type" value="Genomic_DNA"/>
</dbReference>
<keyword evidence="1" id="KW-0175">Coiled coil</keyword>
<gene>
    <name evidence="2" type="ORF">LCGC14_2632180</name>
</gene>
<accession>A0A0F9A052</accession>
<sequence length="87" mass="10236">MSEETEPSCKVCLSPKNLCFCPECPQCGDRGLPKCYKEHPLKLNREQLIARTQRRIDELEEEAHLERNFLGHLHSQEESYCEDWSEI</sequence>